<feature type="compositionally biased region" description="Acidic residues" evidence="4">
    <location>
        <begin position="1286"/>
        <end position="1297"/>
    </location>
</feature>
<proteinExistence type="predicted"/>
<dbReference type="PANTHER" id="PTHR19860:SF40">
    <property type="entry name" value="WD40 REPEAT-CONTAINING PROTEIN"/>
    <property type="match status" value="1"/>
</dbReference>
<dbReference type="EMBL" id="JACVVK020000266">
    <property type="protein sequence ID" value="KAK7481187.1"/>
    <property type="molecule type" value="Genomic_DNA"/>
</dbReference>
<protein>
    <recommendedName>
        <fullName evidence="9">DUF4062 domain-containing protein</fullName>
    </recommendedName>
</protein>
<evidence type="ECO:0000259" key="5">
    <source>
        <dbReference type="Pfam" id="PF13191"/>
    </source>
</evidence>
<evidence type="ECO:0000256" key="3">
    <source>
        <dbReference type="SAM" id="Coils"/>
    </source>
</evidence>
<evidence type="ECO:0000256" key="2">
    <source>
        <dbReference type="PROSITE-ProRule" id="PRU00339"/>
    </source>
</evidence>
<dbReference type="Pfam" id="PF13271">
    <property type="entry name" value="DUF4062"/>
    <property type="match status" value="1"/>
</dbReference>
<dbReference type="PANTHER" id="PTHR19860">
    <property type="entry name" value="DDB1- AND CUL4-ASSOCIATED FACTOR 12-RELATED"/>
    <property type="match status" value="1"/>
</dbReference>
<feature type="compositionally biased region" description="Basic and acidic residues" evidence="4">
    <location>
        <begin position="354"/>
        <end position="365"/>
    </location>
</feature>
<dbReference type="InterPro" id="IPR027417">
    <property type="entry name" value="P-loop_NTPase"/>
</dbReference>
<accession>A0ABD0K337</accession>
<dbReference type="SUPFAM" id="SSF52540">
    <property type="entry name" value="P-loop containing nucleoside triphosphate hydrolases"/>
    <property type="match status" value="1"/>
</dbReference>
<dbReference type="SUPFAM" id="SSF48452">
    <property type="entry name" value="TPR-like"/>
    <property type="match status" value="2"/>
</dbReference>
<dbReference type="InterPro" id="IPR051191">
    <property type="entry name" value="DCAF12"/>
</dbReference>
<evidence type="ECO:0000259" key="6">
    <source>
        <dbReference type="Pfam" id="PF13271"/>
    </source>
</evidence>
<feature type="domain" description="DUF4062" evidence="6">
    <location>
        <begin position="12"/>
        <end position="94"/>
    </location>
</feature>
<name>A0ABD0K337_9CAEN</name>
<keyword evidence="3" id="KW-0175">Coiled coil</keyword>
<feature type="coiled-coil region" evidence="3">
    <location>
        <begin position="798"/>
        <end position="825"/>
    </location>
</feature>
<dbReference type="InterPro" id="IPR041664">
    <property type="entry name" value="AAA_16"/>
</dbReference>
<feature type="region of interest" description="Disordered" evidence="4">
    <location>
        <begin position="1274"/>
        <end position="1297"/>
    </location>
</feature>
<feature type="repeat" description="TPR" evidence="2">
    <location>
        <begin position="872"/>
        <end position="905"/>
    </location>
</feature>
<dbReference type="Pfam" id="PF13424">
    <property type="entry name" value="TPR_12"/>
    <property type="match status" value="2"/>
</dbReference>
<feature type="repeat" description="TPR" evidence="2">
    <location>
        <begin position="832"/>
        <end position="865"/>
    </location>
</feature>
<evidence type="ECO:0000313" key="7">
    <source>
        <dbReference type="EMBL" id="KAK7481187.1"/>
    </source>
</evidence>
<evidence type="ECO:0000256" key="1">
    <source>
        <dbReference type="ARBA" id="ARBA00022737"/>
    </source>
</evidence>
<evidence type="ECO:0000313" key="8">
    <source>
        <dbReference type="Proteomes" id="UP001519460"/>
    </source>
</evidence>
<organism evidence="7 8">
    <name type="scientific">Batillaria attramentaria</name>
    <dbReference type="NCBI Taxonomy" id="370345"/>
    <lineage>
        <taxon>Eukaryota</taxon>
        <taxon>Metazoa</taxon>
        <taxon>Spiralia</taxon>
        <taxon>Lophotrochozoa</taxon>
        <taxon>Mollusca</taxon>
        <taxon>Gastropoda</taxon>
        <taxon>Caenogastropoda</taxon>
        <taxon>Sorbeoconcha</taxon>
        <taxon>Cerithioidea</taxon>
        <taxon>Batillariidae</taxon>
        <taxon>Batillaria</taxon>
    </lineage>
</organism>
<dbReference type="PROSITE" id="PS50005">
    <property type="entry name" value="TPR"/>
    <property type="match status" value="2"/>
</dbReference>
<dbReference type="InterPro" id="IPR025139">
    <property type="entry name" value="DUF4062"/>
</dbReference>
<keyword evidence="8" id="KW-1185">Reference proteome</keyword>
<dbReference type="Gene3D" id="1.25.40.10">
    <property type="entry name" value="Tetratricopeptide repeat domain"/>
    <property type="match status" value="2"/>
</dbReference>
<feature type="domain" description="Orc1-like AAA ATPase" evidence="5">
    <location>
        <begin position="254"/>
        <end position="400"/>
    </location>
</feature>
<dbReference type="SMART" id="SM00028">
    <property type="entry name" value="TPR"/>
    <property type="match status" value="4"/>
</dbReference>
<dbReference type="Pfam" id="PF13191">
    <property type="entry name" value="AAA_16"/>
    <property type="match status" value="1"/>
</dbReference>
<evidence type="ECO:0000256" key="4">
    <source>
        <dbReference type="SAM" id="MobiDB-lite"/>
    </source>
</evidence>
<sequence>MPAQLKSPQTFRLFLSSPFRGMEGEREELTRKYFPQIQHRCAEMGLQFVAVDMRWGITTEASDNAKTVEICLREVDRSDMFVCFFGQRYGWYQRAGQFDKLLQQNIDSALGKYPWLDGYRDRSVTELELLHGHLNNPGVLPSCVLFRDKQHDDEMRELHKNKVANYTVEDDEAKGKMDDLKKRVADTKAQALAVYFDYPNPLEGARLIFEEVMKYLENSVLTQNVEMSKREKEFAPHKAFMVSRTSLYAGKPEDFEALDRTLQPNDNREGESPHMLVLGPAGSGKSALICNWLQERVAKQPDVLVVPYFIGCAPNTRNPEQVLGFVHSELWHHLNEMSSDTAANIAATSTGDSSGDRGVKAKEPPRPKGLELLRAVLRLLERVVEKGKTVLLVFDAVNRLVAPRKTSKHLYWLPEKLPQGVVCLVATDETDQATLDILLTQCKYDTVRLTPLDEALQRQICVETLAHSGKEFSDHQLKAIISAEQTANPLFLRTVLAELSIFGSFRQLDNKINSLISLASIKELLHNCLERLEADYNVKDYDGNLVGEVLSALALSMEGLTETEIMSIFNIHSHTWSPFCFAIEYFTVSHWGKLEFAIQEFKDAVRERYLRTEEEEKRIREKLIRYFDSVRKQLTPWSPPTQLNKTQNVHAVYELVWLQKAQGDKAGLITSLSDLSVFNILEGNYKLDLLELWQWTQTRGRDVTTMLLNSLDRAITDCYLQMQEGLVGTDVSPGVRMRDCLNHMRAFFNLAMFYPGVERVLERDIHILENAEGKMPEDIRKECLRDAQFYFADNYSSMDRLEEAKDVHEANLAAFEKDLEAKEDKVLRRQIAFTQNGLGIVYMHMGEYDKAVTHLTASADFHKQNTDKLNEAAGYTNLGLVYTYKQELDKALEFNEKALEAYEEGCFGQMPLEVGNLLTNMAIIHRRKGNWDKAEELYMKSLQTKANAVGWEHPVIATAYMNLGTLETFRKNHTKAEEWARKAIAIYEANEYEKTRMDYRRCRENLVVQLVKQNKMDELLPLYIEIFDILKQNGWLAECLADIHRQIVDYMIQKGMYDKAEEVSMALIDTPKVHPQNHAHLFAIDMERPKDQRPVRPYEYTLEAAMDKYPQHGLYNTLCQMKMEKQLLPDTDRDGIRKLIQRVAALDDDVKSVEVMTLWMAAADELKKGELLYEALEEMIEEDSSSKQQMVRMFLRLCVHMGRAADAAPYLENFCASTKEFSNQGPTQLSPSETYPERSRLDVGLVFAAVEKNFEARQFLTEVIRLSSDTPVKDEAQAALDKLPEDSTEDVDSGENK</sequence>
<gene>
    <name evidence="7" type="ORF">BaRGS_00027620</name>
</gene>
<dbReference type="InterPro" id="IPR011990">
    <property type="entry name" value="TPR-like_helical_dom_sf"/>
</dbReference>
<evidence type="ECO:0008006" key="9">
    <source>
        <dbReference type="Google" id="ProtNLM"/>
    </source>
</evidence>
<dbReference type="Gene3D" id="3.40.50.450">
    <property type="match status" value="1"/>
</dbReference>
<keyword evidence="2" id="KW-0802">TPR repeat</keyword>
<dbReference type="InterPro" id="IPR019734">
    <property type="entry name" value="TPR_rpt"/>
</dbReference>
<reference evidence="7 8" key="1">
    <citation type="journal article" date="2023" name="Sci. Data">
        <title>Genome assembly of the Korean intertidal mud-creeper Batillaria attramentaria.</title>
        <authorList>
            <person name="Patra A.K."/>
            <person name="Ho P.T."/>
            <person name="Jun S."/>
            <person name="Lee S.J."/>
            <person name="Kim Y."/>
            <person name="Won Y.J."/>
        </authorList>
    </citation>
    <scope>NUCLEOTIDE SEQUENCE [LARGE SCALE GENOMIC DNA]</scope>
    <source>
        <strain evidence="7">Wonlab-2016</strain>
    </source>
</reference>
<keyword evidence="1" id="KW-0677">Repeat</keyword>
<feature type="region of interest" description="Disordered" evidence="4">
    <location>
        <begin position="346"/>
        <end position="365"/>
    </location>
</feature>
<dbReference type="Proteomes" id="UP001519460">
    <property type="component" value="Unassembled WGS sequence"/>
</dbReference>
<dbReference type="Gene3D" id="3.40.50.300">
    <property type="entry name" value="P-loop containing nucleotide triphosphate hydrolases"/>
    <property type="match status" value="1"/>
</dbReference>
<comment type="caution">
    <text evidence="7">The sequence shown here is derived from an EMBL/GenBank/DDBJ whole genome shotgun (WGS) entry which is preliminary data.</text>
</comment>